<dbReference type="EMBL" id="KN837185">
    <property type="protein sequence ID" value="KIJ35807.1"/>
    <property type="molecule type" value="Genomic_DNA"/>
</dbReference>
<dbReference type="HOGENOM" id="CLU_141790_0_0_1"/>
<sequence length="157" mass="18345">MGPPCEEEDVIEDFDSKYAHKLSIYQEAIESLQDYPVARLPEISMFRRLKTPLDESSIRMEMSRLAGEASRVDKERSQLSEDDIRMEEELSRLAEEAILIEKERGRLIKESIRLLEKKDPSRPRTRKSRFQDHREGLLDSSFSLLLMISQSILLFIS</sequence>
<protein>
    <submittedName>
        <fullName evidence="1">Uncharacterized protein</fullName>
    </submittedName>
</protein>
<gene>
    <name evidence="1" type="ORF">M422DRAFT_261995</name>
</gene>
<reference evidence="1 2" key="1">
    <citation type="submission" date="2014-06" db="EMBL/GenBank/DDBJ databases">
        <title>Evolutionary Origins and Diversification of the Mycorrhizal Mutualists.</title>
        <authorList>
            <consortium name="DOE Joint Genome Institute"/>
            <consortium name="Mycorrhizal Genomics Consortium"/>
            <person name="Kohler A."/>
            <person name="Kuo A."/>
            <person name="Nagy L.G."/>
            <person name="Floudas D."/>
            <person name="Copeland A."/>
            <person name="Barry K.W."/>
            <person name="Cichocki N."/>
            <person name="Veneault-Fourrey C."/>
            <person name="LaButti K."/>
            <person name="Lindquist E.A."/>
            <person name="Lipzen A."/>
            <person name="Lundell T."/>
            <person name="Morin E."/>
            <person name="Murat C."/>
            <person name="Riley R."/>
            <person name="Ohm R."/>
            <person name="Sun H."/>
            <person name="Tunlid A."/>
            <person name="Henrissat B."/>
            <person name="Grigoriev I.V."/>
            <person name="Hibbett D.S."/>
            <person name="Martin F."/>
        </authorList>
    </citation>
    <scope>NUCLEOTIDE SEQUENCE [LARGE SCALE GENOMIC DNA]</scope>
    <source>
        <strain evidence="1 2">SS14</strain>
    </source>
</reference>
<proteinExistence type="predicted"/>
<evidence type="ECO:0000313" key="2">
    <source>
        <dbReference type="Proteomes" id="UP000054279"/>
    </source>
</evidence>
<organism evidence="1 2">
    <name type="scientific">Sphaerobolus stellatus (strain SS14)</name>
    <dbReference type="NCBI Taxonomy" id="990650"/>
    <lineage>
        <taxon>Eukaryota</taxon>
        <taxon>Fungi</taxon>
        <taxon>Dikarya</taxon>
        <taxon>Basidiomycota</taxon>
        <taxon>Agaricomycotina</taxon>
        <taxon>Agaricomycetes</taxon>
        <taxon>Phallomycetidae</taxon>
        <taxon>Geastrales</taxon>
        <taxon>Sphaerobolaceae</taxon>
        <taxon>Sphaerobolus</taxon>
    </lineage>
</organism>
<accession>A0A0C9V2D5</accession>
<name>A0A0C9V2D5_SPHS4</name>
<dbReference type="AlphaFoldDB" id="A0A0C9V2D5"/>
<keyword evidence="2" id="KW-1185">Reference proteome</keyword>
<dbReference type="Proteomes" id="UP000054279">
    <property type="component" value="Unassembled WGS sequence"/>
</dbReference>
<evidence type="ECO:0000313" key="1">
    <source>
        <dbReference type="EMBL" id="KIJ35807.1"/>
    </source>
</evidence>